<organism evidence="2 3">
    <name type="scientific">Blepharisma stoltei</name>
    <dbReference type="NCBI Taxonomy" id="1481888"/>
    <lineage>
        <taxon>Eukaryota</taxon>
        <taxon>Sar</taxon>
        <taxon>Alveolata</taxon>
        <taxon>Ciliophora</taxon>
        <taxon>Postciliodesmatophora</taxon>
        <taxon>Heterotrichea</taxon>
        <taxon>Heterotrichida</taxon>
        <taxon>Blepharismidae</taxon>
        <taxon>Blepharisma</taxon>
    </lineage>
</organism>
<dbReference type="EMBL" id="CAJZBQ010000028">
    <property type="protein sequence ID" value="CAG9321370.1"/>
    <property type="molecule type" value="Genomic_DNA"/>
</dbReference>
<evidence type="ECO:0008006" key="4">
    <source>
        <dbReference type="Google" id="ProtNLM"/>
    </source>
</evidence>
<sequence>MVKRKKEKNDFVEAVHDIRKLATERMDSKFRKRFLDKEAQKLGAKQKKNPKIPYNIYKGILRKEKELKENARNDALLSKESNWFNPVEKKKKKKEKRNPMPTGPEIGKYKSGTLYIKKPNFLKKNNNFGHKKTKFRPKNKH</sequence>
<evidence type="ECO:0000313" key="3">
    <source>
        <dbReference type="Proteomes" id="UP001162131"/>
    </source>
</evidence>
<feature type="compositionally biased region" description="Low complexity" evidence="1">
    <location>
        <begin position="117"/>
        <end position="128"/>
    </location>
</feature>
<comment type="caution">
    <text evidence="2">The sequence shown here is derived from an EMBL/GenBank/DDBJ whole genome shotgun (WGS) entry which is preliminary data.</text>
</comment>
<evidence type="ECO:0000313" key="2">
    <source>
        <dbReference type="EMBL" id="CAG9321370.1"/>
    </source>
</evidence>
<gene>
    <name evidence="2" type="ORF">BSTOLATCC_MIC28653</name>
</gene>
<dbReference type="Pfam" id="PF15375">
    <property type="entry name" value="FSAF1"/>
    <property type="match status" value="1"/>
</dbReference>
<name>A0AAU9J7W2_9CILI</name>
<proteinExistence type="predicted"/>
<keyword evidence="3" id="KW-1185">Reference proteome</keyword>
<feature type="region of interest" description="Disordered" evidence="1">
    <location>
        <begin position="79"/>
        <end position="141"/>
    </location>
</feature>
<reference evidence="2" key="1">
    <citation type="submission" date="2021-09" db="EMBL/GenBank/DDBJ databases">
        <authorList>
            <consortium name="AG Swart"/>
            <person name="Singh M."/>
            <person name="Singh A."/>
            <person name="Seah K."/>
            <person name="Emmerich C."/>
        </authorList>
    </citation>
    <scope>NUCLEOTIDE SEQUENCE</scope>
    <source>
        <strain evidence="2">ATCC30299</strain>
    </source>
</reference>
<evidence type="ECO:0000256" key="1">
    <source>
        <dbReference type="SAM" id="MobiDB-lite"/>
    </source>
</evidence>
<accession>A0AAU9J7W2</accession>
<dbReference type="AlphaFoldDB" id="A0AAU9J7W2"/>
<dbReference type="InterPro" id="IPR027973">
    <property type="entry name" value="FSAF1-like"/>
</dbReference>
<protein>
    <recommendedName>
        <fullName evidence="4">rRNA-processing protein FYV7</fullName>
    </recommendedName>
</protein>
<dbReference type="Proteomes" id="UP001162131">
    <property type="component" value="Unassembled WGS sequence"/>
</dbReference>
<feature type="compositionally biased region" description="Basic residues" evidence="1">
    <location>
        <begin position="129"/>
        <end position="141"/>
    </location>
</feature>